<dbReference type="KEGG" id="tmo:TMO_0263"/>
<dbReference type="AlphaFoldDB" id="I3TH64"/>
<protein>
    <submittedName>
        <fullName evidence="2">Uncharacterized protein</fullName>
    </submittedName>
</protein>
<evidence type="ECO:0000313" key="3">
    <source>
        <dbReference type="Proteomes" id="UP000005258"/>
    </source>
</evidence>
<feature type="transmembrane region" description="Helical" evidence="1">
    <location>
        <begin position="47"/>
        <end position="66"/>
    </location>
</feature>
<keyword evidence="3" id="KW-1185">Reference proteome</keyword>
<sequence>MSADRDPRIVSDPRKPATARAGRIAAGRIAANRIAAGLAAARSGLPATIAALAVVVLAAVAVTAVLDGAEAAVTLGLAGWLPVAIAAIAVGGGGSGLKRRMIRGYGFTAVLPLLPLAVGVALASHGSL</sequence>
<dbReference type="STRING" id="1110502.TMO_0263"/>
<dbReference type="HOGENOM" id="CLU_1958585_0_0_5"/>
<evidence type="ECO:0000313" key="2">
    <source>
        <dbReference type="EMBL" id="AFK52102.1"/>
    </source>
</evidence>
<accession>I3TH64</accession>
<feature type="transmembrane region" description="Helical" evidence="1">
    <location>
        <begin position="104"/>
        <end position="123"/>
    </location>
</feature>
<reference evidence="2 3" key="1">
    <citation type="journal article" date="2012" name="J. Am. Chem. Soc.">
        <title>Bacterial biosynthesis and maturation of the didemnin anti-cancer agents.</title>
        <authorList>
            <person name="Xu Y."/>
            <person name="Kersten R.D."/>
            <person name="Nam S.J."/>
            <person name="Lu L."/>
            <person name="Al-Suwailem A.M."/>
            <person name="Zheng H."/>
            <person name="Fenical W."/>
            <person name="Dorrestein P.C."/>
            <person name="Moore B.S."/>
            <person name="Qian P.Y."/>
        </authorList>
    </citation>
    <scope>NUCLEOTIDE SEQUENCE [LARGE SCALE GENOMIC DNA]</scope>
    <source>
        <strain evidence="2 3">KA081020-065</strain>
    </source>
</reference>
<dbReference type="EMBL" id="CP003236">
    <property type="protein sequence ID" value="AFK52102.1"/>
    <property type="molecule type" value="Genomic_DNA"/>
</dbReference>
<dbReference type="RefSeq" id="WP_014743782.1">
    <property type="nucleotide sequence ID" value="NC_017956.1"/>
</dbReference>
<keyword evidence="1" id="KW-0472">Membrane</keyword>
<organism evidence="2 3">
    <name type="scientific">Tistrella mobilis (strain KA081020-065)</name>
    <dbReference type="NCBI Taxonomy" id="1110502"/>
    <lineage>
        <taxon>Bacteria</taxon>
        <taxon>Pseudomonadati</taxon>
        <taxon>Pseudomonadota</taxon>
        <taxon>Alphaproteobacteria</taxon>
        <taxon>Geminicoccales</taxon>
        <taxon>Geminicoccaceae</taxon>
        <taxon>Tistrella</taxon>
    </lineage>
</organism>
<keyword evidence="1" id="KW-0812">Transmembrane</keyword>
<gene>
    <name evidence="2" type="ordered locus">TMO_0263</name>
</gene>
<feature type="transmembrane region" description="Helical" evidence="1">
    <location>
        <begin position="72"/>
        <end position="92"/>
    </location>
</feature>
<keyword evidence="1" id="KW-1133">Transmembrane helix</keyword>
<name>I3TH64_TISMK</name>
<proteinExistence type="predicted"/>
<dbReference type="Proteomes" id="UP000005258">
    <property type="component" value="Chromosome"/>
</dbReference>
<evidence type="ECO:0000256" key="1">
    <source>
        <dbReference type="SAM" id="Phobius"/>
    </source>
</evidence>